<evidence type="ECO:0008006" key="3">
    <source>
        <dbReference type="Google" id="ProtNLM"/>
    </source>
</evidence>
<name>A0A6B3LE58_9BACT</name>
<organism evidence="1 2">
    <name type="scientific">Sulfuriroseicoccus oceanibius</name>
    <dbReference type="NCBI Taxonomy" id="2707525"/>
    <lineage>
        <taxon>Bacteria</taxon>
        <taxon>Pseudomonadati</taxon>
        <taxon>Verrucomicrobiota</taxon>
        <taxon>Verrucomicrobiia</taxon>
        <taxon>Verrucomicrobiales</taxon>
        <taxon>Verrucomicrobiaceae</taxon>
        <taxon>Sulfuriroseicoccus</taxon>
    </lineage>
</organism>
<sequence>MSSQAPTAESIERRPGGLEVMVLLCAIVAAMVLSVVLRVQAEEAAQEKGLRSDGVDYFDEGTEQRETMLKRLGRSQDVVLIGNSMLGSRIDRHLLRQEAAPLRADLLKEGNTFSLVWYLTLREVCATSEAKRPKVAVIFFRDRFLTWPGFRSNDNGIAFAEGLAGGGPLSEEVMRRVDGTLGDANALESSLAYLKSPSDAAVTRVSDWALDATRLAHGKEERREYMNERFSLGNLRHDLPADVGSELLTDGEVMMNGYTTPEKFADALEGSFLPAMVEMAREANVQLVFFRVMRRPEKNGMPEQSESLDQYLSDLRAYAGQQGVLLIDENDTMPFSVSDYADGDHVSDESRPAYTRWFWQTLESVPGVL</sequence>
<gene>
    <name evidence="1" type="ORF">G3M56_005360</name>
</gene>
<dbReference type="KEGG" id="soa:G3M56_005360"/>
<evidence type="ECO:0000313" key="1">
    <source>
        <dbReference type="EMBL" id="QQL46008.1"/>
    </source>
</evidence>
<dbReference type="EMBL" id="CP066776">
    <property type="protein sequence ID" value="QQL46008.1"/>
    <property type="molecule type" value="Genomic_DNA"/>
</dbReference>
<protein>
    <recommendedName>
        <fullName evidence="3">DUF1574 domain-containing protein</fullName>
    </recommendedName>
</protein>
<proteinExistence type="predicted"/>
<accession>A0A6B3LE58</accession>
<dbReference type="Proteomes" id="UP000475117">
    <property type="component" value="Chromosome"/>
</dbReference>
<reference evidence="1 2" key="1">
    <citation type="submission" date="2020-12" db="EMBL/GenBank/DDBJ databases">
        <title>Sulforoseuscoccus oceanibium gen. nov., sp. nov., a representative of the phylum Verrucomicrobia with special cytoplasmic membrane, and proposal of Sulforoseuscoccusaceae fam. nov.</title>
        <authorList>
            <person name="Xi F."/>
        </authorList>
    </citation>
    <scope>NUCLEOTIDE SEQUENCE [LARGE SCALE GENOMIC DNA]</scope>
    <source>
        <strain evidence="1 2">T37</strain>
    </source>
</reference>
<evidence type="ECO:0000313" key="2">
    <source>
        <dbReference type="Proteomes" id="UP000475117"/>
    </source>
</evidence>
<dbReference type="SUPFAM" id="SSF52266">
    <property type="entry name" value="SGNH hydrolase"/>
    <property type="match status" value="1"/>
</dbReference>
<dbReference type="AlphaFoldDB" id="A0A6B3LE58"/>
<dbReference type="RefSeq" id="WP_164364223.1">
    <property type="nucleotide sequence ID" value="NZ_CP066776.1"/>
</dbReference>
<keyword evidence="2" id="KW-1185">Reference proteome</keyword>